<protein>
    <submittedName>
        <fullName evidence="1">Uncharacterized protein</fullName>
    </submittedName>
</protein>
<evidence type="ECO:0000313" key="2">
    <source>
        <dbReference type="Proteomes" id="UP000184073"/>
    </source>
</evidence>
<keyword evidence="2" id="KW-1185">Reference proteome</keyword>
<name>A0A1L9PFW8_ASPVE</name>
<accession>A0A1L9PFW8</accession>
<reference evidence="2" key="1">
    <citation type="journal article" date="2017" name="Genome Biol.">
        <title>Comparative genomics reveals high biological diversity and specific adaptations in the industrially and medically important fungal genus Aspergillus.</title>
        <authorList>
            <person name="de Vries R.P."/>
            <person name="Riley R."/>
            <person name="Wiebenga A."/>
            <person name="Aguilar-Osorio G."/>
            <person name="Amillis S."/>
            <person name="Uchima C.A."/>
            <person name="Anderluh G."/>
            <person name="Asadollahi M."/>
            <person name="Askin M."/>
            <person name="Barry K."/>
            <person name="Battaglia E."/>
            <person name="Bayram O."/>
            <person name="Benocci T."/>
            <person name="Braus-Stromeyer S.A."/>
            <person name="Caldana C."/>
            <person name="Canovas D."/>
            <person name="Cerqueira G.C."/>
            <person name="Chen F."/>
            <person name="Chen W."/>
            <person name="Choi C."/>
            <person name="Clum A."/>
            <person name="Dos Santos R.A."/>
            <person name="Damasio A.R."/>
            <person name="Diallinas G."/>
            <person name="Emri T."/>
            <person name="Fekete E."/>
            <person name="Flipphi M."/>
            <person name="Freyberg S."/>
            <person name="Gallo A."/>
            <person name="Gournas C."/>
            <person name="Habgood R."/>
            <person name="Hainaut M."/>
            <person name="Harispe M.L."/>
            <person name="Henrissat B."/>
            <person name="Hilden K.S."/>
            <person name="Hope R."/>
            <person name="Hossain A."/>
            <person name="Karabika E."/>
            <person name="Karaffa L."/>
            <person name="Karanyi Z."/>
            <person name="Krasevec N."/>
            <person name="Kuo A."/>
            <person name="Kusch H."/>
            <person name="LaButti K."/>
            <person name="Lagendijk E.L."/>
            <person name="Lapidus A."/>
            <person name="Levasseur A."/>
            <person name="Lindquist E."/>
            <person name="Lipzen A."/>
            <person name="Logrieco A.F."/>
            <person name="MacCabe A."/>
            <person name="Maekelae M.R."/>
            <person name="Malavazi I."/>
            <person name="Melin P."/>
            <person name="Meyer V."/>
            <person name="Mielnichuk N."/>
            <person name="Miskei M."/>
            <person name="Molnar A.P."/>
            <person name="Mule G."/>
            <person name="Ngan C.Y."/>
            <person name="Orejas M."/>
            <person name="Orosz E."/>
            <person name="Ouedraogo J.P."/>
            <person name="Overkamp K.M."/>
            <person name="Park H.-S."/>
            <person name="Perrone G."/>
            <person name="Piumi F."/>
            <person name="Punt P.J."/>
            <person name="Ram A.F."/>
            <person name="Ramon A."/>
            <person name="Rauscher S."/>
            <person name="Record E."/>
            <person name="Riano-Pachon D.M."/>
            <person name="Robert V."/>
            <person name="Roehrig J."/>
            <person name="Ruller R."/>
            <person name="Salamov A."/>
            <person name="Salih N.S."/>
            <person name="Samson R.A."/>
            <person name="Sandor E."/>
            <person name="Sanguinetti M."/>
            <person name="Schuetze T."/>
            <person name="Sepcic K."/>
            <person name="Shelest E."/>
            <person name="Sherlock G."/>
            <person name="Sophianopoulou V."/>
            <person name="Squina F.M."/>
            <person name="Sun H."/>
            <person name="Susca A."/>
            <person name="Todd R.B."/>
            <person name="Tsang A."/>
            <person name="Unkles S.E."/>
            <person name="van de Wiele N."/>
            <person name="van Rossen-Uffink D."/>
            <person name="Oliveira J.V."/>
            <person name="Vesth T.C."/>
            <person name="Visser J."/>
            <person name="Yu J.-H."/>
            <person name="Zhou M."/>
            <person name="Andersen M.R."/>
            <person name="Archer D.B."/>
            <person name="Baker S.E."/>
            <person name="Benoit I."/>
            <person name="Brakhage A.A."/>
            <person name="Braus G.H."/>
            <person name="Fischer R."/>
            <person name="Frisvad J.C."/>
            <person name="Goldman G.H."/>
            <person name="Houbraken J."/>
            <person name="Oakley B."/>
            <person name="Pocsi I."/>
            <person name="Scazzocchio C."/>
            <person name="Seiboth B."/>
            <person name="vanKuyk P.A."/>
            <person name="Wortman J."/>
            <person name="Dyer P.S."/>
            <person name="Grigoriev I.V."/>
        </authorList>
    </citation>
    <scope>NUCLEOTIDE SEQUENCE [LARGE SCALE GENOMIC DNA]</scope>
    <source>
        <strain evidence="2">CBS 583.65</strain>
    </source>
</reference>
<evidence type="ECO:0000313" key="1">
    <source>
        <dbReference type="EMBL" id="OJJ00431.1"/>
    </source>
</evidence>
<dbReference type="Proteomes" id="UP000184073">
    <property type="component" value="Unassembled WGS sequence"/>
</dbReference>
<dbReference type="EMBL" id="KV878127">
    <property type="protein sequence ID" value="OJJ00431.1"/>
    <property type="molecule type" value="Genomic_DNA"/>
</dbReference>
<dbReference type="AlphaFoldDB" id="A0A1L9PFW8"/>
<proteinExistence type="predicted"/>
<dbReference type="GeneID" id="63730755"/>
<sequence length="159" mass="17880">MASRRGRVEECRLRGKDEVRESVSHLGLALALALASPNARGRTTRTHAWRRQSTNRPTRTIRQTSSVVSEILIPFRAWGLLRGMRLLTGRGDMEWNCSRLQRTLYSPYTAPVQAAYQQLFQGKTVAQQALSMPGPVFQTPCADGLAARWQRFSINHAST</sequence>
<organism evidence="1 2">
    <name type="scientific">Aspergillus versicolor CBS 583.65</name>
    <dbReference type="NCBI Taxonomy" id="1036611"/>
    <lineage>
        <taxon>Eukaryota</taxon>
        <taxon>Fungi</taxon>
        <taxon>Dikarya</taxon>
        <taxon>Ascomycota</taxon>
        <taxon>Pezizomycotina</taxon>
        <taxon>Eurotiomycetes</taxon>
        <taxon>Eurotiomycetidae</taxon>
        <taxon>Eurotiales</taxon>
        <taxon>Aspergillaceae</taxon>
        <taxon>Aspergillus</taxon>
        <taxon>Aspergillus subgen. Nidulantes</taxon>
    </lineage>
</organism>
<gene>
    <name evidence="1" type="ORF">ASPVEDRAFT_567329</name>
</gene>
<dbReference type="VEuPathDB" id="FungiDB:ASPVEDRAFT_567329"/>
<dbReference type="RefSeq" id="XP_040666193.1">
    <property type="nucleotide sequence ID" value="XM_040815244.1"/>
</dbReference>